<comment type="caution">
    <text evidence="3">The sequence shown here is derived from an EMBL/GenBank/DDBJ whole genome shotgun (WGS) entry which is preliminary data.</text>
</comment>
<protein>
    <recommendedName>
        <fullName evidence="2">PWWP domain-containing protein</fullName>
    </recommendedName>
</protein>
<dbReference type="InterPro" id="IPR044679">
    <property type="entry name" value="PWWP2-like"/>
</dbReference>
<dbReference type="Gene3D" id="2.30.30.140">
    <property type="match status" value="1"/>
</dbReference>
<feature type="region of interest" description="Disordered" evidence="1">
    <location>
        <begin position="579"/>
        <end position="654"/>
    </location>
</feature>
<dbReference type="PANTHER" id="PTHR33697:SF2">
    <property type="entry name" value="T17B22.17 PROTEIN"/>
    <property type="match status" value="1"/>
</dbReference>
<feature type="region of interest" description="Disordered" evidence="1">
    <location>
        <begin position="688"/>
        <end position="715"/>
    </location>
</feature>
<dbReference type="AlphaFoldDB" id="A0AAW1KSL0"/>
<feature type="region of interest" description="Disordered" evidence="1">
    <location>
        <begin position="194"/>
        <end position="249"/>
    </location>
</feature>
<dbReference type="Proteomes" id="UP001443914">
    <property type="component" value="Unassembled WGS sequence"/>
</dbReference>
<feature type="compositionally biased region" description="Polar residues" evidence="1">
    <location>
        <begin position="643"/>
        <end position="652"/>
    </location>
</feature>
<feature type="domain" description="PWWP" evidence="2">
    <location>
        <begin position="17"/>
        <end position="72"/>
    </location>
</feature>
<sequence length="715" mass="77563">MDGVSSGESGGVLDSGAGSIVWVRRRNGSWWPGRILGPEDLSASHLMSPRSGTPVKLLGREDASVDWYNLEKSKRVKAFRCGEFDDCILRAEASQGLPAKKREKYARREDAILHALQLEKVFLQTKSAAAAAASGGGNKQLLLPSSDSHHPKLNGLPHITPTTSLPDHHPFRGAGVNIKSVSTPSLLYSTASDDSNHTALHPHSSALSPSCFDTSADSDSRLSNKRLLHPSADVSIPKRHKPPASDSSLLLTANHSSLPFSPHLSFPPQLSEDTLSGSSEQTESDSSETHSIEPLLEPGMLLSDAETCMRAQPRLCDKLAMQAGAESISNGESDELSLDDRSQFRHLEQKASGAEVSKWQLKGKRNVRSTGKRPIDRLTNKTYLLEAGGGSLNKMETSHSLNYYHDNGFADDDVCSEDDFDLHAHGFGQRRYMPSQAVARRHSYIGSNGINWELASGRPFNGYWEERGDCFSPMFNGHDMLIDAELKVQANRQGEHVPWVSLMSKLNGKAIIGHPIQIESLEDGSTDMLLSTSNEPRFEANRGKVPSIWRTARRTASVRVPHPHQTSQLYVDEDTEYRHLHHSGKSGSKKSAASNSVRKGSKLKKTDSHAGRFPQGLNKAPRKGNSASNQKTKPLSSIGFDQKVTNKTSGNDTGHYMDGAIKPVGSGPPTVACIPVKLAFSRLLKAVGRPPSGSAANRSVAVSSNNDRKPSGGTL</sequence>
<evidence type="ECO:0000313" key="4">
    <source>
        <dbReference type="Proteomes" id="UP001443914"/>
    </source>
</evidence>
<proteinExistence type="predicted"/>
<feature type="compositionally biased region" description="Polar residues" evidence="1">
    <location>
        <begin position="205"/>
        <end position="217"/>
    </location>
</feature>
<dbReference type="InterPro" id="IPR000313">
    <property type="entry name" value="PWWP_dom"/>
</dbReference>
<organism evidence="3 4">
    <name type="scientific">Saponaria officinalis</name>
    <name type="common">Common soapwort</name>
    <name type="synonym">Lychnis saponaria</name>
    <dbReference type="NCBI Taxonomy" id="3572"/>
    <lineage>
        <taxon>Eukaryota</taxon>
        <taxon>Viridiplantae</taxon>
        <taxon>Streptophyta</taxon>
        <taxon>Embryophyta</taxon>
        <taxon>Tracheophyta</taxon>
        <taxon>Spermatophyta</taxon>
        <taxon>Magnoliopsida</taxon>
        <taxon>eudicotyledons</taxon>
        <taxon>Gunneridae</taxon>
        <taxon>Pentapetalae</taxon>
        <taxon>Caryophyllales</taxon>
        <taxon>Caryophyllaceae</taxon>
        <taxon>Caryophylleae</taxon>
        <taxon>Saponaria</taxon>
    </lineage>
</organism>
<feature type="compositionally biased region" description="Low complexity" evidence="1">
    <location>
        <begin position="692"/>
        <end position="705"/>
    </location>
</feature>
<dbReference type="SUPFAM" id="SSF63748">
    <property type="entry name" value="Tudor/PWWP/MBT"/>
    <property type="match status" value="1"/>
</dbReference>
<name>A0AAW1KSL0_SAPOF</name>
<dbReference type="Pfam" id="PF00855">
    <property type="entry name" value="PWWP"/>
    <property type="match status" value="1"/>
</dbReference>
<feature type="compositionally biased region" description="Basic residues" evidence="1">
    <location>
        <begin position="579"/>
        <end position="588"/>
    </location>
</feature>
<dbReference type="CDD" id="cd05162">
    <property type="entry name" value="PWWP"/>
    <property type="match status" value="1"/>
</dbReference>
<evidence type="ECO:0000313" key="3">
    <source>
        <dbReference type="EMBL" id="KAK9724087.1"/>
    </source>
</evidence>
<evidence type="ECO:0000259" key="2">
    <source>
        <dbReference type="PROSITE" id="PS50812"/>
    </source>
</evidence>
<gene>
    <name evidence="3" type="ORF">RND81_05G047200</name>
</gene>
<keyword evidence="4" id="KW-1185">Reference proteome</keyword>
<feature type="compositionally biased region" description="Basic and acidic residues" evidence="1">
    <location>
        <begin position="706"/>
        <end position="715"/>
    </location>
</feature>
<dbReference type="PANTHER" id="PTHR33697">
    <property type="entry name" value="T17B22.17 PROTEIN-RELATED"/>
    <property type="match status" value="1"/>
</dbReference>
<feature type="compositionally biased region" description="Polar residues" evidence="1">
    <location>
        <begin position="625"/>
        <end position="635"/>
    </location>
</feature>
<feature type="region of interest" description="Disordered" evidence="1">
    <location>
        <begin position="261"/>
        <end position="296"/>
    </location>
</feature>
<evidence type="ECO:0000256" key="1">
    <source>
        <dbReference type="SAM" id="MobiDB-lite"/>
    </source>
</evidence>
<dbReference type="EMBL" id="JBDFQZ010000005">
    <property type="protein sequence ID" value="KAK9724087.1"/>
    <property type="molecule type" value="Genomic_DNA"/>
</dbReference>
<feature type="region of interest" description="Disordered" evidence="1">
    <location>
        <begin position="140"/>
        <end position="171"/>
    </location>
</feature>
<accession>A0AAW1KSL0</accession>
<dbReference type="PROSITE" id="PS50812">
    <property type="entry name" value="PWWP"/>
    <property type="match status" value="1"/>
</dbReference>
<reference evidence="3" key="1">
    <citation type="submission" date="2024-03" db="EMBL/GenBank/DDBJ databases">
        <title>WGS assembly of Saponaria officinalis var. Norfolk2.</title>
        <authorList>
            <person name="Jenkins J."/>
            <person name="Shu S."/>
            <person name="Grimwood J."/>
            <person name="Barry K."/>
            <person name="Goodstein D."/>
            <person name="Schmutz J."/>
            <person name="Leebens-Mack J."/>
            <person name="Osbourn A."/>
        </authorList>
    </citation>
    <scope>NUCLEOTIDE SEQUENCE [LARGE SCALE GENOMIC DNA]</scope>
    <source>
        <strain evidence="3">JIC</strain>
    </source>
</reference>